<reference evidence="3 4" key="1">
    <citation type="submission" date="2021-02" db="EMBL/GenBank/DDBJ databases">
        <title>Plant Genome Project.</title>
        <authorList>
            <person name="Zhang R.-G."/>
        </authorList>
    </citation>
    <scope>NUCLEOTIDE SEQUENCE [LARGE SCALE GENOMIC DNA]</scope>
    <source>
        <tissue evidence="3">Leaves</tissue>
    </source>
</reference>
<dbReference type="Gene3D" id="1.10.238.10">
    <property type="entry name" value="EF-hand"/>
    <property type="match status" value="1"/>
</dbReference>
<dbReference type="Proteomes" id="UP000827721">
    <property type="component" value="Unassembled WGS sequence"/>
</dbReference>
<evidence type="ECO:0000259" key="2">
    <source>
        <dbReference type="PROSITE" id="PS50222"/>
    </source>
</evidence>
<keyword evidence="1" id="KW-0106">Calcium</keyword>
<dbReference type="Pfam" id="PF13499">
    <property type="entry name" value="EF-hand_7"/>
    <property type="match status" value="1"/>
</dbReference>
<sequence length="205" mass="22838">MPLFIPRIAGLTPAEEQLKCYLKRYDEDKDGKLRWKELRAAFHSLGLHLSCVRAARALHHADADRDGYVDEEEMIQLVKFATAKWGLSNSYIFGDGDGGGCASCPVLGGIARKAMTTCNWWPMFSPKMERSSLTSRLRFVGLLSGGKFDSWVFKDKRRVNSDHLSSVAKLIPVVEELAILDVLCLSNSETSMAGNKDLFSRAKAH</sequence>
<dbReference type="InterPro" id="IPR002048">
    <property type="entry name" value="EF_hand_dom"/>
</dbReference>
<gene>
    <name evidence="3" type="ORF">JRO89_XS07G0068800</name>
</gene>
<dbReference type="PROSITE" id="PS00018">
    <property type="entry name" value="EF_HAND_1"/>
    <property type="match status" value="1"/>
</dbReference>
<evidence type="ECO:0000313" key="4">
    <source>
        <dbReference type="Proteomes" id="UP000827721"/>
    </source>
</evidence>
<evidence type="ECO:0000256" key="1">
    <source>
        <dbReference type="ARBA" id="ARBA00022837"/>
    </source>
</evidence>
<feature type="domain" description="EF-hand" evidence="2">
    <location>
        <begin position="13"/>
        <end position="48"/>
    </location>
</feature>
<dbReference type="PROSITE" id="PS50222">
    <property type="entry name" value="EF_HAND_2"/>
    <property type="match status" value="2"/>
</dbReference>
<feature type="domain" description="EF-hand" evidence="2">
    <location>
        <begin position="49"/>
        <end position="84"/>
    </location>
</feature>
<comment type="caution">
    <text evidence="3">The sequence shown here is derived from an EMBL/GenBank/DDBJ whole genome shotgun (WGS) entry which is preliminary data.</text>
</comment>
<dbReference type="InterPro" id="IPR011992">
    <property type="entry name" value="EF-hand-dom_pair"/>
</dbReference>
<name>A0ABQ8HSU9_9ROSI</name>
<dbReference type="SUPFAM" id="SSF47473">
    <property type="entry name" value="EF-hand"/>
    <property type="match status" value="1"/>
</dbReference>
<dbReference type="SMART" id="SM00054">
    <property type="entry name" value="EFh"/>
    <property type="match status" value="2"/>
</dbReference>
<proteinExistence type="predicted"/>
<dbReference type="InterPro" id="IPR018247">
    <property type="entry name" value="EF_Hand_1_Ca_BS"/>
</dbReference>
<keyword evidence="4" id="KW-1185">Reference proteome</keyword>
<dbReference type="CDD" id="cd00051">
    <property type="entry name" value="EFh"/>
    <property type="match status" value="1"/>
</dbReference>
<accession>A0ABQ8HSU9</accession>
<organism evidence="3 4">
    <name type="scientific">Xanthoceras sorbifolium</name>
    <dbReference type="NCBI Taxonomy" id="99658"/>
    <lineage>
        <taxon>Eukaryota</taxon>
        <taxon>Viridiplantae</taxon>
        <taxon>Streptophyta</taxon>
        <taxon>Embryophyta</taxon>
        <taxon>Tracheophyta</taxon>
        <taxon>Spermatophyta</taxon>
        <taxon>Magnoliopsida</taxon>
        <taxon>eudicotyledons</taxon>
        <taxon>Gunneridae</taxon>
        <taxon>Pentapetalae</taxon>
        <taxon>rosids</taxon>
        <taxon>malvids</taxon>
        <taxon>Sapindales</taxon>
        <taxon>Sapindaceae</taxon>
        <taxon>Xanthoceroideae</taxon>
        <taxon>Xanthoceras</taxon>
    </lineage>
</organism>
<protein>
    <recommendedName>
        <fullName evidence="2">EF-hand domain-containing protein</fullName>
    </recommendedName>
</protein>
<evidence type="ECO:0000313" key="3">
    <source>
        <dbReference type="EMBL" id="KAH7567415.1"/>
    </source>
</evidence>
<dbReference type="EMBL" id="JAFEMO010000007">
    <property type="protein sequence ID" value="KAH7567415.1"/>
    <property type="molecule type" value="Genomic_DNA"/>
</dbReference>